<dbReference type="PANTHER" id="PTHR31004">
    <property type="entry name" value="TRANSMEMBRANE PROTEIN 79"/>
    <property type="match status" value="1"/>
</dbReference>
<evidence type="ECO:0000256" key="2">
    <source>
        <dbReference type="SAM" id="Phobius"/>
    </source>
</evidence>
<dbReference type="GO" id="GO:0045055">
    <property type="term" value="P:regulated exocytosis"/>
    <property type="evidence" value="ECO:0007669"/>
    <property type="project" value="TreeGrafter"/>
</dbReference>
<evidence type="ECO:0000313" key="3">
    <source>
        <dbReference type="Ensembl" id="ENSELUP00000009840.2"/>
    </source>
</evidence>
<dbReference type="GeneTree" id="ENSGT00390000002390"/>
<feature type="compositionally biased region" description="Basic and acidic residues" evidence="1">
    <location>
        <begin position="102"/>
        <end position="112"/>
    </location>
</feature>
<feature type="compositionally biased region" description="Polar residues" evidence="1">
    <location>
        <begin position="159"/>
        <end position="170"/>
    </location>
</feature>
<dbReference type="GO" id="GO:0005765">
    <property type="term" value="C:lysosomal membrane"/>
    <property type="evidence" value="ECO:0007669"/>
    <property type="project" value="TreeGrafter"/>
</dbReference>
<keyword evidence="4" id="KW-1185">Reference proteome</keyword>
<feature type="transmembrane region" description="Helical" evidence="2">
    <location>
        <begin position="298"/>
        <end position="325"/>
    </location>
</feature>
<feature type="transmembrane region" description="Helical" evidence="2">
    <location>
        <begin position="361"/>
        <end position="381"/>
    </location>
</feature>
<feature type="region of interest" description="Disordered" evidence="1">
    <location>
        <begin position="53"/>
        <end position="77"/>
    </location>
</feature>
<keyword evidence="2" id="KW-1133">Transmembrane helix</keyword>
<reference evidence="4" key="1">
    <citation type="journal article" date="2014" name="PLoS ONE">
        <title>The genome and linkage map of the northern pike (Esox lucius): conserved synteny revealed between the salmonid sister group and the Neoteleostei.</title>
        <authorList>
            <person name="Rondeau E.B."/>
            <person name="Minkley D.R."/>
            <person name="Leong J.S."/>
            <person name="Messmer A.M."/>
            <person name="Jantzen J.R."/>
            <person name="von Schalburg K.R."/>
            <person name="Lemon C."/>
            <person name="Bird N.H."/>
            <person name="Koop B.F."/>
        </authorList>
    </citation>
    <scope>NUCLEOTIDE SEQUENCE</scope>
</reference>
<dbReference type="OrthoDB" id="8887147at2759"/>
<proteinExistence type="predicted"/>
<feature type="region of interest" description="Disordered" evidence="1">
    <location>
        <begin position="91"/>
        <end position="120"/>
    </location>
</feature>
<keyword evidence="2" id="KW-0472">Membrane</keyword>
<organism evidence="3 4">
    <name type="scientific">Esox lucius</name>
    <name type="common">Northern pike</name>
    <dbReference type="NCBI Taxonomy" id="8010"/>
    <lineage>
        <taxon>Eukaryota</taxon>
        <taxon>Metazoa</taxon>
        <taxon>Chordata</taxon>
        <taxon>Craniata</taxon>
        <taxon>Vertebrata</taxon>
        <taxon>Euteleostomi</taxon>
        <taxon>Actinopterygii</taxon>
        <taxon>Neopterygii</taxon>
        <taxon>Teleostei</taxon>
        <taxon>Protacanthopterygii</taxon>
        <taxon>Esociformes</taxon>
        <taxon>Esocidae</taxon>
        <taxon>Esox</taxon>
    </lineage>
</organism>
<feature type="region of interest" description="Disordered" evidence="1">
    <location>
        <begin position="134"/>
        <end position="176"/>
    </location>
</feature>
<dbReference type="InParanoid" id="A0A3P8Y170"/>
<accession>A0A3P8Y170</accession>
<dbReference type="GO" id="GO:0032588">
    <property type="term" value="C:trans-Golgi network membrane"/>
    <property type="evidence" value="ECO:0007669"/>
    <property type="project" value="TreeGrafter"/>
</dbReference>
<reference evidence="3" key="4">
    <citation type="submission" date="2025-09" db="UniProtKB">
        <authorList>
            <consortium name="Ensembl"/>
        </authorList>
    </citation>
    <scope>IDENTIFICATION</scope>
</reference>
<sequence>MTGRQATNPEDGKEIDSVKESISDIINQLQDIDPARLSFSPFLDLDTQISLAPVSDSPESSVEELNSSSHSVTASHHSLEVLPTDELVPLDSCHQQPDEGFTEGKRPHKGEEGVQDGTISSPIATVLSLEDPMENLISTPNPDSLRDIPNGKGTERQSPEYNNLESTSEEGQPLLGLPPESIELTMWSSQDQETCGGVPGGADGERPCCYKCCQSGRVPAMCSVLASLVFSTGILYALYWYAPIDAPNCPDTGCRLTFTLCCCAIAAVPVLLAMLIAAMCQFCSGSLNPAEALPRRPVLQQLFVSASAEQLSLYVLNLLVLATLLPQDQLRVVPILTGIFVGGRLIYWFCLHMCSPWRGFGSGLTVFPLLVMVAFNLYCLYDLSLRQLLFGSDDALYNLTTPSSLSSSVTSDSVMPTYVLENQ</sequence>
<dbReference type="AlphaFoldDB" id="A0A3P8Y170"/>
<evidence type="ECO:0008006" key="5">
    <source>
        <dbReference type="Google" id="ProtNLM"/>
    </source>
</evidence>
<feature type="compositionally biased region" description="Low complexity" evidence="1">
    <location>
        <begin position="53"/>
        <end position="76"/>
    </location>
</feature>
<dbReference type="RefSeq" id="XP_019904813.2">
    <property type="nucleotide sequence ID" value="XM_020049254.2"/>
</dbReference>
<protein>
    <recommendedName>
        <fullName evidence="5">Transmembrane protein 79b</fullName>
    </recommendedName>
</protein>
<dbReference type="Ensembl" id="ENSELUT00000003156.3">
    <property type="protein sequence ID" value="ENSELUP00000009840.2"/>
    <property type="gene ID" value="ENSELUG00000010365.3"/>
</dbReference>
<dbReference type="Bgee" id="ENSELUG00000010365">
    <property type="expression patterns" value="Expressed in heart and 14 other cell types or tissues"/>
</dbReference>
<name>A0A3P8Y170_ESOLU</name>
<dbReference type="Proteomes" id="UP000265140">
    <property type="component" value="Chromosome 8"/>
</dbReference>
<dbReference type="PANTHER" id="PTHR31004:SF3">
    <property type="entry name" value="TRANSMEMBRANE PROTEIN 79"/>
    <property type="match status" value="1"/>
</dbReference>
<reference evidence="3" key="2">
    <citation type="submission" date="2020-02" db="EMBL/GenBank/DDBJ databases">
        <title>Esox lucius (northern pike) genome, fEsoLuc1, primary haplotype.</title>
        <authorList>
            <person name="Myers G."/>
            <person name="Karagic N."/>
            <person name="Meyer A."/>
            <person name="Pippel M."/>
            <person name="Reichard M."/>
            <person name="Winkler S."/>
            <person name="Tracey A."/>
            <person name="Sims Y."/>
            <person name="Howe K."/>
            <person name="Rhie A."/>
            <person name="Formenti G."/>
            <person name="Durbin R."/>
            <person name="Fedrigo O."/>
            <person name="Jarvis E.D."/>
        </authorList>
    </citation>
    <scope>NUCLEOTIDE SEQUENCE [LARGE SCALE GENOMIC DNA]</scope>
</reference>
<dbReference type="KEGG" id="els:105029296"/>
<evidence type="ECO:0000313" key="4">
    <source>
        <dbReference type="Proteomes" id="UP000265140"/>
    </source>
</evidence>
<evidence type="ECO:0000256" key="1">
    <source>
        <dbReference type="SAM" id="MobiDB-lite"/>
    </source>
</evidence>
<reference evidence="3" key="3">
    <citation type="submission" date="2025-08" db="UniProtKB">
        <authorList>
            <consortium name="Ensembl"/>
        </authorList>
    </citation>
    <scope>IDENTIFICATION</scope>
</reference>
<feature type="transmembrane region" description="Helical" evidence="2">
    <location>
        <begin position="218"/>
        <end position="242"/>
    </location>
</feature>
<feature type="transmembrane region" description="Helical" evidence="2">
    <location>
        <begin position="254"/>
        <end position="278"/>
    </location>
</feature>
<keyword evidence="2" id="KW-0812">Transmembrane</keyword>
<dbReference type="OMA" id="WSGETSQ"/>
<feature type="transmembrane region" description="Helical" evidence="2">
    <location>
        <begin position="332"/>
        <end position="349"/>
    </location>
</feature>
<dbReference type="GeneID" id="105029296"/>